<feature type="transmembrane region" description="Helical" evidence="10">
    <location>
        <begin position="296"/>
        <end position="314"/>
    </location>
</feature>
<evidence type="ECO:0000256" key="9">
    <source>
        <dbReference type="ARBA" id="ARBA00023201"/>
    </source>
</evidence>
<evidence type="ECO:0000259" key="11">
    <source>
        <dbReference type="Pfam" id="PF00999"/>
    </source>
</evidence>
<feature type="transmembrane region" description="Helical" evidence="10">
    <location>
        <begin position="129"/>
        <end position="150"/>
    </location>
</feature>
<dbReference type="PANTHER" id="PTHR43562">
    <property type="entry name" value="NAPA-TYPE SODIUM/HYDROGEN ANTIPORTER"/>
    <property type="match status" value="1"/>
</dbReference>
<keyword evidence="6" id="KW-0915">Sodium</keyword>
<evidence type="ECO:0000256" key="7">
    <source>
        <dbReference type="ARBA" id="ARBA00023065"/>
    </source>
</evidence>
<feature type="transmembrane region" description="Helical" evidence="10">
    <location>
        <begin position="387"/>
        <end position="406"/>
    </location>
</feature>
<evidence type="ECO:0000313" key="12">
    <source>
        <dbReference type="EMBL" id="ADY54014.1"/>
    </source>
</evidence>
<feature type="transmembrane region" description="Helical" evidence="10">
    <location>
        <begin position="363"/>
        <end position="381"/>
    </location>
</feature>
<dbReference type="STRING" id="762903.Pedsa_3481"/>
<sequence length="418" mass="45341">MYLCKKTMSLDIPHFELPFFTNLLILLVTARFFGEVFERFKQPAMIGEIIAGVIVGPSLLNLVHRTEEIIVISELGIFLLVILAGLEIDIDDILKSLKGKNIIISICAFFIPLLSGFAIAHLFGLDLMTTVFIGLCVSITALPVSIRILMDLGMINSAVGQKIISVAIFDDVLALTILGVLLNVNGTDMTVATIAKAASISLLKLFVFISVLGTSYYIIKRLINKGDYIESSLDKLLSFFKGKEPLFAIFFAFVLLFSTVTEALGFHFIIGAFFASMLISESLIGKQNLKNIEATTSSLAMGFLAPIFFAGIGLEFNISSITNIGLLISVILVSYFSKIIGGYLGGTFAGLNSKIAMVMGIGLNARGIMELVIANIAYKAGLINNEVFSILVIMGVLTTLTTPLMLKRSFRRLKANAS</sequence>
<reference evidence="12 13" key="1">
    <citation type="journal article" date="2011" name="Stand. Genomic Sci.">
        <title>Complete genome sequence of the gliding, heparinolytic Pedobacter saltans type strain (113).</title>
        <authorList>
            <person name="Liolios K."/>
            <person name="Sikorski J."/>
            <person name="Lu M."/>
            <person name="Nolan M."/>
            <person name="Lapidus A."/>
            <person name="Lucas S."/>
            <person name="Hammon N."/>
            <person name="Deshpande S."/>
            <person name="Cheng J.F."/>
            <person name="Tapia R."/>
            <person name="Han C."/>
            <person name="Goodwin L."/>
            <person name="Pitluck S."/>
            <person name="Huntemann M."/>
            <person name="Ivanova N."/>
            <person name="Pagani I."/>
            <person name="Mavromatis K."/>
            <person name="Ovchinikova G."/>
            <person name="Pati A."/>
            <person name="Chen A."/>
            <person name="Palaniappan K."/>
            <person name="Land M."/>
            <person name="Hauser L."/>
            <person name="Brambilla E.M."/>
            <person name="Kotsyurbenko O."/>
            <person name="Rohde M."/>
            <person name="Tindall B.J."/>
            <person name="Abt B."/>
            <person name="Goker M."/>
            <person name="Detter J.C."/>
            <person name="Woyke T."/>
            <person name="Bristow J."/>
            <person name="Eisen J.A."/>
            <person name="Markowitz V."/>
            <person name="Hugenholtz P."/>
            <person name="Klenk H.P."/>
            <person name="Kyrpides N.C."/>
        </authorList>
    </citation>
    <scope>NUCLEOTIDE SEQUENCE [LARGE SCALE GENOMIC DNA]</scope>
    <source>
        <strain evidence="13">ATCC 51119 / DSM 12145 / JCM 21818 / LMG 10337 / NBRC 100064 / NCIMB 13643</strain>
    </source>
</reference>
<comment type="subcellular location">
    <subcellularLocation>
        <location evidence="1">Membrane</location>
        <topology evidence="1">Multi-pass membrane protein</topology>
    </subcellularLocation>
</comment>
<feature type="transmembrane region" description="Helical" evidence="10">
    <location>
        <begin position="45"/>
        <end position="63"/>
    </location>
</feature>
<evidence type="ECO:0000256" key="4">
    <source>
        <dbReference type="ARBA" id="ARBA00022692"/>
    </source>
</evidence>
<dbReference type="Proteomes" id="UP000000310">
    <property type="component" value="Chromosome"/>
</dbReference>
<keyword evidence="9" id="KW-0739">Sodium transport</keyword>
<dbReference type="AlphaFoldDB" id="F0SE92"/>
<keyword evidence="2" id="KW-0813">Transport</keyword>
<reference evidence="13" key="2">
    <citation type="submission" date="2011-02" db="EMBL/GenBank/DDBJ databases">
        <title>The complete genome of Pedobacter saltans DSM 12145.</title>
        <authorList>
            <consortium name="US DOE Joint Genome Institute (JGI-PGF)"/>
            <person name="Lucas S."/>
            <person name="Copeland A."/>
            <person name="Lapidus A."/>
            <person name="Bruce D."/>
            <person name="Goodwin L."/>
            <person name="Pitluck S."/>
            <person name="Kyrpides N."/>
            <person name="Mavromatis K."/>
            <person name="Pagani I."/>
            <person name="Ivanova N."/>
            <person name="Ovchinnikova G."/>
            <person name="Lu M."/>
            <person name="Detter J.C."/>
            <person name="Han C."/>
            <person name="Land M."/>
            <person name="Hauser L."/>
            <person name="Markowitz V."/>
            <person name="Cheng J.-F."/>
            <person name="Hugenholtz P."/>
            <person name="Woyke T."/>
            <person name="Wu D."/>
            <person name="Tindall B."/>
            <person name="Pomrenke H.G."/>
            <person name="Brambilla E."/>
            <person name="Klenk H.-P."/>
            <person name="Eisen J.A."/>
        </authorList>
    </citation>
    <scope>NUCLEOTIDE SEQUENCE [LARGE SCALE GENOMIC DNA]</scope>
    <source>
        <strain evidence="13">ATCC 51119 / DSM 12145 / JCM 21818 / LMG 10337 / NBRC 100064 / NCIMB 13643</strain>
    </source>
</reference>
<dbReference type="GO" id="GO:0016020">
    <property type="term" value="C:membrane"/>
    <property type="evidence" value="ECO:0007669"/>
    <property type="project" value="UniProtKB-SubCell"/>
</dbReference>
<protein>
    <submittedName>
        <fullName evidence="12">Sodium/hydrogen exchanger</fullName>
    </submittedName>
</protein>
<evidence type="ECO:0000256" key="2">
    <source>
        <dbReference type="ARBA" id="ARBA00022448"/>
    </source>
</evidence>
<feature type="transmembrane region" description="Helical" evidence="10">
    <location>
        <begin position="326"/>
        <end position="351"/>
    </location>
</feature>
<evidence type="ECO:0000256" key="6">
    <source>
        <dbReference type="ARBA" id="ARBA00023053"/>
    </source>
</evidence>
<feature type="transmembrane region" description="Helical" evidence="10">
    <location>
        <begin position="162"/>
        <end position="182"/>
    </location>
</feature>
<dbReference type="Gene3D" id="1.20.1530.20">
    <property type="match status" value="1"/>
</dbReference>
<evidence type="ECO:0000256" key="1">
    <source>
        <dbReference type="ARBA" id="ARBA00004141"/>
    </source>
</evidence>
<feature type="transmembrane region" description="Helical" evidence="10">
    <location>
        <begin position="69"/>
        <end position="90"/>
    </location>
</feature>
<keyword evidence="5 10" id="KW-1133">Transmembrane helix</keyword>
<dbReference type="GO" id="GO:1902600">
    <property type="term" value="P:proton transmembrane transport"/>
    <property type="evidence" value="ECO:0007669"/>
    <property type="project" value="InterPro"/>
</dbReference>
<evidence type="ECO:0000313" key="13">
    <source>
        <dbReference type="Proteomes" id="UP000000310"/>
    </source>
</evidence>
<evidence type="ECO:0000256" key="5">
    <source>
        <dbReference type="ARBA" id="ARBA00022989"/>
    </source>
</evidence>
<evidence type="ECO:0000256" key="3">
    <source>
        <dbReference type="ARBA" id="ARBA00022449"/>
    </source>
</evidence>
<keyword evidence="3" id="KW-0050">Antiport</keyword>
<name>F0SE92_PSESL</name>
<dbReference type="InterPro" id="IPR006153">
    <property type="entry name" value="Cation/H_exchanger_TM"/>
</dbReference>
<dbReference type="InterPro" id="IPR038770">
    <property type="entry name" value="Na+/solute_symporter_sf"/>
</dbReference>
<keyword evidence="8 10" id="KW-0472">Membrane</keyword>
<organism evidence="12 13">
    <name type="scientific">Pseudopedobacter saltans (strain ATCC 51119 / DSM 12145 / JCM 21818 / CCUG 39354 / LMG 10337 / NBRC 100064 / NCIMB 13643)</name>
    <name type="common">Pedobacter saltans</name>
    <dbReference type="NCBI Taxonomy" id="762903"/>
    <lineage>
        <taxon>Bacteria</taxon>
        <taxon>Pseudomonadati</taxon>
        <taxon>Bacteroidota</taxon>
        <taxon>Sphingobacteriia</taxon>
        <taxon>Sphingobacteriales</taxon>
        <taxon>Sphingobacteriaceae</taxon>
        <taxon>Pseudopedobacter</taxon>
    </lineage>
</organism>
<gene>
    <name evidence="12" type="ordered locus">Pedsa_3481</name>
</gene>
<feature type="transmembrane region" description="Helical" evidence="10">
    <location>
        <begin position="194"/>
        <end position="219"/>
    </location>
</feature>
<accession>F0SE92</accession>
<evidence type="ECO:0000256" key="10">
    <source>
        <dbReference type="SAM" id="Phobius"/>
    </source>
</evidence>
<dbReference type="HOGENOM" id="CLU_005126_7_1_10"/>
<dbReference type="EMBL" id="CP002545">
    <property type="protein sequence ID" value="ADY54014.1"/>
    <property type="molecule type" value="Genomic_DNA"/>
</dbReference>
<keyword evidence="13" id="KW-1185">Reference proteome</keyword>
<dbReference type="Pfam" id="PF00999">
    <property type="entry name" value="Na_H_Exchanger"/>
    <property type="match status" value="1"/>
</dbReference>
<feature type="transmembrane region" description="Helical" evidence="10">
    <location>
        <begin position="12"/>
        <end position="33"/>
    </location>
</feature>
<feature type="domain" description="Cation/H+ exchanger transmembrane" evidence="11">
    <location>
        <begin position="29"/>
        <end position="406"/>
    </location>
</feature>
<keyword evidence="7" id="KW-0406">Ion transport</keyword>
<dbReference type="GO" id="GO:0006814">
    <property type="term" value="P:sodium ion transport"/>
    <property type="evidence" value="ECO:0007669"/>
    <property type="project" value="UniProtKB-KW"/>
</dbReference>
<dbReference type="PANTHER" id="PTHR43562:SF3">
    <property type="entry name" value="SODIUM ION_PROTON EXCHANGER (EUROFUNG)"/>
    <property type="match status" value="1"/>
</dbReference>
<keyword evidence="4 10" id="KW-0812">Transmembrane</keyword>
<dbReference type="eggNOG" id="COG0475">
    <property type="taxonomic scope" value="Bacteria"/>
</dbReference>
<proteinExistence type="predicted"/>
<feature type="transmembrane region" description="Helical" evidence="10">
    <location>
        <begin position="102"/>
        <end position="123"/>
    </location>
</feature>
<dbReference type="GO" id="GO:0015297">
    <property type="term" value="F:antiporter activity"/>
    <property type="evidence" value="ECO:0007669"/>
    <property type="project" value="UniProtKB-KW"/>
</dbReference>
<dbReference type="KEGG" id="psn:Pedsa_3481"/>
<evidence type="ECO:0000256" key="8">
    <source>
        <dbReference type="ARBA" id="ARBA00023136"/>
    </source>
</evidence>